<evidence type="ECO:0000256" key="3">
    <source>
        <dbReference type="ARBA" id="ARBA00022989"/>
    </source>
</evidence>
<keyword evidence="8" id="KW-1185">Reference proteome</keyword>
<dbReference type="EMBL" id="OU899037">
    <property type="protein sequence ID" value="CAH1736430.1"/>
    <property type="molecule type" value="Genomic_DNA"/>
</dbReference>
<feature type="transmembrane region" description="Helical" evidence="6">
    <location>
        <begin position="63"/>
        <end position="83"/>
    </location>
</feature>
<evidence type="ECO:0000256" key="2">
    <source>
        <dbReference type="ARBA" id="ARBA00022692"/>
    </source>
</evidence>
<evidence type="ECO:0000256" key="5">
    <source>
        <dbReference type="SAM" id="MobiDB-lite"/>
    </source>
</evidence>
<feature type="transmembrane region" description="Helical" evidence="6">
    <location>
        <begin position="20"/>
        <end position="43"/>
    </location>
</feature>
<proteinExistence type="predicted"/>
<dbReference type="Proteomes" id="UP001154329">
    <property type="component" value="Chromosome 4"/>
</dbReference>
<feature type="region of interest" description="Disordered" evidence="5">
    <location>
        <begin position="286"/>
        <end position="335"/>
    </location>
</feature>
<evidence type="ECO:0000256" key="4">
    <source>
        <dbReference type="ARBA" id="ARBA00023136"/>
    </source>
</evidence>
<dbReference type="Pfam" id="PF00083">
    <property type="entry name" value="Sugar_tr"/>
    <property type="match status" value="1"/>
</dbReference>
<evidence type="ECO:0000313" key="8">
    <source>
        <dbReference type="Proteomes" id="UP001154329"/>
    </source>
</evidence>
<sequence length="528" mass="56836">MKNSFKTLWNTWQWGCGRTIMSAVAAHVNSISVGMCQGFSAVLLPQLLDSNSSILVNNVEASWIASLGVISNPLGALMSGVFMQTLGRKTTVQLTSIPFLIGWTIIGLSTDITFLCLGRFISGVAIGMSSACYVYVAEVSLAKHRGVLSSFGPIFVSIGVLIVYSLGSIMPWQIVSILCCPHVVPELSVGEPDAGVAVVAGVQGSSGGRRQVADVAAPETVAGRQGVGRHPEQPSRRLRHRVVRAHAPRLHGARRLETVPHTGVLFRASGGQRHIHNTLLRGELFPSGRIDGGQQRGVDRGRRPPAGHERHRVGVHTARQPPNDGHDVGRPDGRVDGRVRRLRVGVRAAAGGRPAVRLGASCVHPVQRERQHAGHGSAAVDDDRRAVPAQGARHNGRPGAVAGLLFHIRHGENVAGPDDGAGHRSDHVAVRGRRRVRRVFRGRVPAGDAGQDAAPDREAVQQRRRVRRDLQGRRGQVPGEEVQARRCDRGVHHQFVGGRVSQMTDATTHAHTAPPGITIYTMWTYADE</sequence>
<gene>
    <name evidence="7" type="ORF">APHIGO_LOCUS10179</name>
</gene>
<feature type="compositionally biased region" description="Basic and acidic residues" evidence="5">
    <location>
        <begin position="297"/>
        <end position="308"/>
    </location>
</feature>
<dbReference type="PANTHER" id="PTHR48021:SF32">
    <property type="entry name" value="FACILITATED TREHALOSE TRANSPORTER TRET1-2 HOMOLOG-LIKE PROTEIN"/>
    <property type="match status" value="1"/>
</dbReference>
<dbReference type="InterPro" id="IPR050549">
    <property type="entry name" value="MFS_Trehalose_Transporter"/>
</dbReference>
<dbReference type="Gene3D" id="1.20.1250.20">
    <property type="entry name" value="MFS general substrate transporter like domains"/>
    <property type="match status" value="1"/>
</dbReference>
<evidence type="ECO:0008006" key="9">
    <source>
        <dbReference type="Google" id="ProtNLM"/>
    </source>
</evidence>
<organism evidence="7 8">
    <name type="scientific">Aphis gossypii</name>
    <name type="common">Cotton aphid</name>
    <dbReference type="NCBI Taxonomy" id="80765"/>
    <lineage>
        <taxon>Eukaryota</taxon>
        <taxon>Metazoa</taxon>
        <taxon>Ecdysozoa</taxon>
        <taxon>Arthropoda</taxon>
        <taxon>Hexapoda</taxon>
        <taxon>Insecta</taxon>
        <taxon>Pterygota</taxon>
        <taxon>Neoptera</taxon>
        <taxon>Paraneoptera</taxon>
        <taxon>Hemiptera</taxon>
        <taxon>Sternorrhyncha</taxon>
        <taxon>Aphidomorpha</taxon>
        <taxon>Aphidoidea</taxon>
        <taxon>Aphididae</taxon>
        <taxon>Aphidini</taxon>
        <taxon>Aphis</taxon>
        <taxon>Aphis</taxon>
    </lineage>
</organism>
<dbReference type="SUPFAM" id="SSF103473">
    <property type="entry name" value="MFS general substrate transporter"/>
    <property type="match status" value="1"/>
</dbReference>
<accession>A0A9P0JHP5</accession>
<feature type="transmembrane region" description="Helical" evidence="6">
    <location>
        <begin position="148"/>
        <end position="172"/>
    </location>
</feature>
<reference evidence="7" key="2">
    <citation type="submission" date="2022-10" db="EMBL/GenBank/DDBJ databases">
        <authorList>
            <consortium name="ENA_rothamsted_submissions"/>
            <consortium name="culmorum"/>
            <person name="King R."/>
        </authorList>
    </citation>
    <scope>NUCLEOTIDE SEQUENCE</scope>
</reference>
<dbReference type="PANTHER" id="PTHR48021">
    <property type="match status" value="1"/>
</dbReference>
<feature type="transmembrane region" description="Helical" evidence="6">
    <location>
        <begin position="112"/>
        <end position="136"/>
    </location>
</feature>
<keyword evidence="3 6" id="KW-1133">Transmembrane helix</keyword>
<dbReference type="InterPro" id="IPR036259">
    <property type="entry name" value="MFS_trans_sf"/>
</dbReference>
<dbReference type="InterPro" id="IPR005828">
    <property type="entry name" value="MFS_sugar_transport-like"/>
</dbReference>
<reference evidence="7" key="1">
    <citation type="submission" date="2022-02" db="EMBL/GenBank/DDBJ databases">
        <authorList>
            <person name="King R."/>
        </authorList>
    </citation>
    <scope>NUCLEOTIDE SEQUENCE</scope>
</reference>
<dbReference type="AlphaFoldDB" id="A0A9P0JHP5"/>
<keyword evidence="4 6" id="KW-0472">Membrane</keyword>
<keyword evidence="2 6" id="KW-0812">Transmembrane</keyword>
<evidence type="ECO:0000313" key="7">
    <source>
        <dbReference type="EMBL" id="CAH1736430.1"/>
    </source>
</evidence>
<evidence type="ECO:0000256" key="6">
    <source>
        <dbReference type="SAM" id="Phobius"/>
    </source>
</evidence>
<comment type="subcellular location">
    <subcellularLocation>
        <location evidence="1">Membrane</location>
    </subcellularLocation>
</comment>
<dbReference type="GO" id="GO:0016020">
    <property type="term" value="C:membrane"/>
    <property type="evidence" value="ECO:0007669"/>
    <property type="project" value="UniProtKB-SubCell"/>
</dbReference>
<feature type="compositionally biased region" description="Basic and acidic residues" evidence="5">
    <location>
        <begin position="324"/>
        <end position="335"/>
    </location>
</feature>
<name>A0A9P0JHP5_APHGO</name>
<protein>
    <recommendedName>
        <fullName evidence="9">Major facilitator superfamily (MFS) profile domain-containing protein</fullName>
    </recommendedName>
</protein>
<evidence type="ECO:0000256" key="1">
    <source>
        <dbReference type="ARBA" id="ARBA00004370"/>
    </source>
</evidence>
<dbReference type="GO" id="GO:0022857">
    <property type="term" value="F:transmembrane transporter activity"/>
    <property type="evidence" value="ECO:0007669"/>
    <property type="project" value="InterPro"/>
</dbReference>